<organism evidence="2">
    <name type="scientific">Eremomyces bilateralis CBS 781.70</name>
    <dbReference type="NCBI Taxonomy" id="1392243"/>
    <lineage>
        <taxon>Eukaryota</taxon>
        <taxon>Fungi</taxon>
        <taxon>Dikarya</taxon>
        <taxon>Ascomycota</taxon>
        <taxon>Pezizomycotina</taxon>
        <taxon>Dothideomycetes</taxon>
        <taxon>Dothideomycetes incertae sedis</taxon>
        <taxon>Eremomycetales</taxon>
        <taxon>Eremomycetaceae</taxon>
        <taxon>Eremomyces</taxon>
    </lineage>
</organism>
<reference evidence="2 4" key="1">
    <citation type="submission" date="2020-01" db="EMBL/GenBank/DDBJ databases">
        <authorList>
            <consortium name="DOE Joint Genome Institute"/>
            <person name="Haridas S."/>
            <person name="Albert R."/>
            <person name="Binder M."/>
            <person name="Bloem J."/>
            <person name="Labutti K."/>
            <person name="Salamov A."/>
            <person name="Andreopoulos B."/>
            <person name="Baker S.E."/>
            <person name="Barry K."/>
            <person name="Bills G."/>
            <person name="Bluhm B.H."/>
            <person name="Cannon C."/>
            <person name="Castanera R."/>
            <person name="Culley D.E."/>
            <person name="Daum C."/>
            <person name="Ezra D."/>
            <person name="Gonzalez J.B."/>
            <person name="Henrissat B."/>
            <person name="Kuo A."/>
            <person name="Liang C."/>
            <person name="Lipzen A."/>
            <person name="Lutzoni F."/>
            <person name="Magnuson J."/>
            <person name="Mondo S."/>
            <person name="Nolan M."/>
            <person name="Ohm R."/>
            <person name="Pangilinan J."/>
            <person name="Park H.-J."/>
            <person name="Ramirez L."/>
            <person name="Alfaro M."/>
            <person name="Sun H."/>
            <person name="Tritt A."/>
            <person name="Yoshinaga Y."/>
            <person name="Zwiers L.-H."/>
            <person name="Turgeon B.G."/>
            <person name="Goodwin S.B."/>
            <person name="Spatafora J.W."/>
            <person name="Crous P.W."/>
            <person name="Grigoriev I.V."/>
        </authorList>
    </citation>
    <scope>NUCLEOTIDE SEQUENCE</scope>
    <source>
        <strain evidence="2 4">CBS 781.70</strain>
    </source>
</reference>
<dbReference type="Proteomes" id="UP000504638">
    <property type="component" value="Unplaced"/>
</dbReference>
<feature type="region of interest" description="Disordered" evidence="1">
    <location>
        <begin position="1"/>
        <end position="31"/>
    </location>
</feature>
<reference evidence="4" key="3">
    <citation type="submission" date="2025-04" db="UniProtKB">
        <authorList>
            <consortium name="RefSeq"/>
        </authorList>
    </citation>
    <scope>IDENTIFICATION</scope>
    <source>
        <strain evidence="4">CBS 781.70</strain>
    </source>
</reference>
<reference evidence="4" key="2">
    <citation type="submission" date="2020-04" db="EMBL/GenBank/DDBJ databases">
        <authorList>
            <consortium name="NCBI Genome Project"/>
        </authorList>
    </citation>
    <scope>NUCLEOTIDE SEQUENCE</scope>
    <source>
        <strain evidence="4">CBS 781.70</strain>
    </source>
</reference>
<dbReference type="RefSeq" id="XP_033533869.1">
    <property type="nucleotide sequence ID" value="XM_033679507.1"/>
</dbReference>
<keyword evidence="3" id="KW-1185">Reference proteome</keyword>
<proteinExistence type="predicted"/>
<evidence type="ECO:0000256" key="1">
    <source>
        <dbReference type="SAM" id="MobiDB-lite"/>
    </source>
</evidence>
<gene>
    <name evidence="2 4" type="ORF">P152DRAFT_458631</name>
</gene>
<sequence>MPSHPQGAILPIPGSNEPTCPRLEWHDDRKHNKARRDLKEGVDPLIWDIDMRRIR</sequence>
<protein>
    <submittedName>
        <fullName evidence="2 4">Uncharacterized protein</fullName>
    </submittedName>
</protein>
<evidence type="ECO:0000313" key="3">
    <source>
        <dbReference type="Proteomes" id="UP000504638"/>
    </source>
</evidence>
<evidence type="ECO:0000313" key="2">
    <source>
        <dbReference type="EMBL" id="KAF1812238.1"/>
    </source>
</evidence>
<evidence type="ECO:0000313" key="4">
    <source>
        <dbReference type="RefSeq" id="XP_033533869.1"/>
    </source>
</evidence>
<dbReference type="EMBL" id="ML975158">
    <property type="protein sequence ID" value="KAF1812238.1"/>
    <property type="molecule type" value="Genomic_DNA"/>
</dbReference>
<dbReference type="GeneID" id="54420077"/>
<accession>A0A6G1G2J5</accession>
<dbReference type="AlphaFoldDB" id="A0A6G1G2J5"/>
<name>A0A6G1G2J5_9PEZI</name>